<dbReference type="Proteomes" id="UP000319809">
    <property type="component" value="Chromosome"/>
</dbReference>
<dbReference type="InterPro" id="IPR036844">
    <property type="entry name" value="Hint_dom_sf"/>
</dbReference>
<organism evidence="1 2">
    <name type="scientific">Shewanella polaris</name>
    <dbReference type="NCBI Taxonomy" id="2588449"/>
    <lineage>
        <taxon>Bacteria</taxon>
        <taxon>Pseudomonadati</taxon>
        <taxon>Pseudomonadota</taxon>
        <taxon>Gammaproteobacteria</taxon>
        <taxon>Alteromonadales</taxon>
        <taxon>Shewanellaceae</taxon>
        <taxon>Shewanella</taxon>
    </lineage>
</organism>
<gene>
    <name evidence="1" type="ORF">FH971_00325</name>
</gene>
<protein>
    <submittedName>
        <fullName evidence="1">Uncharacterized protein</fullName>
    </submittedName>
</protein>
<dbReference type="EMBL" id="CP041036">
    <property type="protein sequence ID" value="QDE29548.1"/>
    <property type="molecule type" value="Genomic_DNA"/>
</dbReference>
<dbReference type="RefSeq" id="WP_140232905.1">
    <property type="nucleotide sequence ID" value="NZ_CP041036.1"/>
</dbReference>
<dbReference type="SUPFAM" id="SSF51294">
    <property type="entry name" value="Hedgehog/intein (Hint) domain"/>
    <property type="match status" value="1"/>
</dbReference>
<keyword evidence="2" id="KW-1185">Reference proteome</keyword>
<sequence length="230" mass="25987">MLEIKYSIGELTTLMLVVEEHQFYLIAQEWIKAVDLKIGDKILACSDAIAKIENINKVDHSRHNHDLKISHNHNYFVTTSRPTFHDILCDRAPTDQLELIAYELANRPSKFPDGKSTGYHSGPWVAAKYVHSDPSKQVIGWGRANDNMCAEDAAVTDLRNKLADVIELHQGNVVISHAYLRKYTKKGRFVNKMSPCIHCRDNYGRALNDATEGVSDLTKNGRGYLPPIDK</sequence>
<evidence type="ECO:0000313" key="2">
    <source>
        <dbReference type="Proteomes" id="UP000319809"/>
    </source>
</evidence>
<dbReference type="Gene3D" id="2.170.16.10">
    <property type="entry name" value="Hedgehog/Intein (Hint) domain"/>
    <property type="match status" value="1"/>
</dbReference>
<dbReference type="Pfam" id="PF07591">
    <property type="entry name" value="PT-HINT"/>
    <property type="match status" value="1"/>
</dbReference>
<proteinExistence type="predicted"/>
<name>A0A4Y5YAH0_9GAMM</name>
<accession>A0A4Y5YAH0</accession>
<evidence type="ECO:0000313" key="1">
    <source>
        <dbReference type="EMBL" id="QDE29548.1"/>
    </source>
</evidence>
<dbReference type="KEGG" id="spol:FH971_00325"/>
<dbReference type="AlphaFoldDB" id="A0A4Y5YAH0"/>
<reference evidence="1 2" key="1">
    <citation type="submission" date="2019-06" db="EMBL/GenBank/DDBJ databases">
        <title>The genome of Shewanella sp. SM1901.</title>
        <authorList>
            <person name="Cha Q."/>
        </authorList>
    </citation>
    <scope>NUCLEOTIDE SEQUENCE [LARGE SCALE GENOMIC DNA]</scope>
    <source>
        <strain evidence="1 2">SM1901</strain>
    </source>
</reference>